<evidence type="ECO:0000256" key="4">
    <source>
        <dbReference type="ARBA" id="ARBA00023315"/>
    </source>
</evidence>
<dbReference type="STRING" id="1121131.SAMN02745229_02365"/>
<dbReference type="EC" id="2.3.1.-" evidence="5"/>
<keyword evidence="3" id="KW-0677">Repeat</keyword>
<dbReference type="Gene3D" id="2.160.10.10">
    <property type="entry name" value="Hexapeptide repeat proteins"/>
    <property type="match status" value="1"/>
</dbReference>
<evidence type="ECO:0000313" key="7">
    <source>
        <dbReference type="Proteomes" id="UP000184278"/>
    </source>
</evidence>
<dbReference type="GO" id="GO:0008870">
    <property type="term" value="F:galactoside O-acetyltransferase activity"/>
    <property type="evidence" value="ECO:0007669"/>
    <property type="project" value="TreeGrafter"/>
</dbReference>
<gene>
    <name evidence="6" type="ORF">SAMN02745229_02365</name>
</gene>
<evidence type="ECO:0000313" key="6">
    <source>
        <dbReference type="EMBL" id="SHI24597.1"/>
    </source>
</evidence>
<dbReference type="PROSITE" id="PS00101">
    <property type="entry name" value="HEXAPEP_TRANSFERASES"/>
    <property type="match status" value="1"/>
</dbReference>
<dbReference type="InterPro" id="IPR011004">
    <property type="entry name" value="Trimer_LpxA-like_sf"/>
</dbReference>
<comment type="similarity">
    <text evidence="1 5">Belongs to the transferase hexapeptide repeat family.</text>
</comment>
<dbReference type="PANTHER" id="PTHR43017:SF1">
    <property type="entry name" value="ACETYLTRANSFERASE YJL218W-RELATED"/>
    <property type="match status" value="1"/>
</dbReference>
<evidence type="ECO:0000256" key="2">
    <source>
        <dbReference type="ARBA" id="ARBA00022679"/>
    </source>
</evidence>
<evidence type="ECO:0000256" key="5">
    <source>
        <dbReference type="RuleBase" id="RU367021"/>
    </source>
</evidence>
<protein>
    <recommendedName>
        <fullName evidence="5">Acetyltransferase</fullName>
        <ecNumber evidence="5">2.3.1.-</ecNumber>
    </recommendedName>
</protein>
<dbReference type="SUPFAM" id="SSF51161">
    <property type="entry name" value="Trimeric LpxA-like enzymes"/>
    <property type="match status" value="1"/>
</dbReference>
<keyword evidence="2 5" id="KW-0808">Transferase</keyword>
<dbReference type="InterPro" id="IPR001451">
    <property type="entry name" value="Hexapep"/>
</dbReference>
<dbReference type="EMBL" id="FQXK01000019">
    <property type="protein sequence ID" value="SHI24597.1"/>
    <property type="molecule type" value="Genomic_DNA"/>
</dbReference>
<keyword evidence="4 5" id="KW-0012">Acyltransferase</keyword>
<dbReference type="FunFam" id="2.160.10.10:FF:000025">
    <property type="entry name" value="Hexapeptide-repeat containing-acetyltransferase"/>
    <property type="match status" value="1"/>
</dbReference>
<evidence type="ECO:0000256" key="1">
    <source>
        <dbReference type="ARBA" id="ARBA00007274"/>
    </source>
</evidence>
<dbReference type="AlphaFoldDB" id="A0A1M5ZJY0"/>
<proteinExistence type="inferred from homology"/>
<sequence>MVDLLFFSKMIDMIITGRSDQALIIVGGVTLNNIERRDKEIAYISDDSVMDEQKKCRKILQKLNFMDRSDFDGILEVVAELLPGSEGAFINPPFYCDYGTHIKVGKNFFANYNCTIIDVATVSIGDNCQMAPNVAIYTAGHPVYPTTRNSAYEYGKAITIGDNVWLGGNTVICPGVTIGDNVVVGAGSVVTKDIPDWSIAADNPCRVIRTITEDDRKNFSRMN</sequence>
<dbReference type="InterPro" id="IPR018357">
    <property type="entry name" value="Hexapep_transf_CS"/>
</dbReference>
<accession>A0A1M5ZJY0</accession>
<dbReference type="Proteomes" id="UP000184278">
    <property type="component" value="Unassembled WGS sequence"/>
</dbReference>
<organism evidence="6 7">
    <name type="scientific">Butyrivibrio fibrisolvens DSM 3071</name>
    <dbReference type="NCBI Taxonomy" id="1121131"/>
    <lineage>
        <taxon>Bacteria</taxon>
        <taxon>Bacillati</taxon>
        <taxon>Bacillota</taxon>
        <taxon>Clostridia</taxon>
        <taxon>Lachnospirales</taxon>
        <taxon>Lachnospiraceae</taxon>
        <taxon>Butyrivibrio</taxon>
    </lineage>
</organism>
<reference evidence="7" key="1">
    <citation type="submission" date="2016-11" db="EMBL/GenBank/DDBJ databases">
        <authorList>
            <person name="Varghese N."/>
            <person name="Submissions S."/>
        </authorList>
    </citation>
    <scope>NUCLEOTIDE SEQUENCE [LARGE SCALE GENOMIC DNA]</scope>
    <source>
        <strain evidence="7">DSM 3071</strain>
    </source>
</reference>
<dbReference type="Pfam" id="PF00132">
    <property type="entry name" value="Hexapep"/>
    <property type="match status" value="1"/>
</dbReference>
<keyword evidence="7" id="KW-1185">Reference proteome</keyword>
<name>A0A1M5ZJY0_BUTFI</name>
<dbReference type="InterPro" id="IPR039369">
    <property type="entry name" value="LacA-like"/>
</dbReference>
<dbReference type="PANTHER" id="PTHR43017">
    <property type="entry name" value="GALACTOSIDE O-ACETYLTRANSFERASE"/>
    <property type="match status" value="1"/>
</dbReference>
<evidence type="ECO:0000256" key="3">
    <source>
        <dbReference type="ARBA" id="ARBA00022737"/>
    </source>
</evidence>
<dbReference type="CDD" id="cd03357">
    <property type="entry name" value="LbH_MAT_GAT"/>
    <property type="match status" value="1"/>
</dbReference>